<dbReference type="eggNOG" id="ENOG50332Q5">
    <property type="taxonomic scope" value="Bacteria"/>
</dbReference>
<dbReference type="OrthoDB" id="7596392at2"/>
<accession>W6TE98</accession>
<dbReference type="Pfam" id="PF19905">
    <property type="entry name" value="DUF6378"/>
    <property type="match status" value="1"/>
</dbReference>
<protein>
    <submittedName>
        <fullName evidence="2">Gene 55 protein</fullName>
    </submittedName>
</protein>
<reference evidence="2 3" key="1">
    <citation type="journal article" date="2014" name="FEMS Microbiol. Lett.">
        <title>Draft genome sequences of three Holospora species (Holospora obtusa, Holospora undulata, and Holospora elegans), endonuclear symbiotic bacteria of the ciliate Paramecium caudatum.</title>
        <authorList>
            <person name="Dohra H."/>
            <person name="Tanaka K."/>
            <person name="Suzuki T."/>
            <person name="Fujishima M."/>
            <person name="Suzuki H."/>
        </authorList>
    </citation>
    <scope>NUCLEOTIDE SEQUENCE [LARGE SCALE GENOMIC DNA]</scope>
    <source>
        <strain evidence="2 3">F1</strain>
    </source>
</reference>
<evidence type="ECO:0000259" key="1">
    <source>
        <dbReference type="Pfam" id="PF19905"/>
    </source>
</evidence>
<dbReference type="STRING" id="1399147.P618_200530"/>
<evidence type="ECO:0000313" key="3">
    <source>
        <dbReference type="Proteomes" id="UP000019112"/>
    </source>
</evidence>
<dbReference type="EMBL" id="AWTR02000055">
    <property type="protein sequence ID" value="ETZ07256.1"/>
    <property type="molecule type" value="Genomic_DNA"/>
</dbReference>
<dbReference type="Proteomes" id="UP000019112">
    <property type="component" value="Unassembled WGS sequence"/>
</dbReference>
<sequence length="84" mass="9484">MNGKRLLEQSILTIEERQKVYGSPKENFEYIAKRWSLLLGTTITPTQVGLMMLDLKIARLQKNPGHYDSLVDVAGYAACLSDLK</sequence>
<dbReference type="InterPro" id="IPR045958">
    <property type="entry name" value="DUF6378"/>
</dbReference>
<proteinExistence type="predicted"/>
<name>W6TE98_HOLOB</name>
<organism evidence="2 3">
    <name type="scientific">Holospora obtusa F1</name>
    <dbReference type="NCBI Taxonomy" id="1399147"/>
    <lineage>
        <taxon>Bacteria</taxon>
        <taxon>Pseudomonadati</taxon>
        <taxon>Pseudomonadota</taxon>
        <taxon>Alphaproteobacteria</taxon>
        <taxon>Holosporales</taxon>
        <taxon>Holosporaceae</taxon>
        <taxon>Holospora</taxon>
    </lineage>
</organism>
<keyword evidence="3" id="KW-1185">Reference proteome</keyword>
<gene>
    <name evidence="2" type="ORF">P618_200530</name>
</gene>
<comment type="caution">
    <text evidence="2">The sequence shown here is derived from an EMBL/GenBank/DDBJ whole genome shotgun (WGS) entry which is preliminary data.</text>
</comment>
<feature type="domain" description="DUF6378" evidence="1">
    <location>
        <begin position="12"/>
        <end position="83"/>
    </location>
</feature>
<evidence type="ECO:0000313" key="2">
    <source>
        <dbReference type="EMBL" id="ETZ07256.1"/>
    </source>
</evidence>
<dbReference type="AlphaFoldDB" id="W6TE98"/>
<dbReference type="RefSeq" id="WP_021827719.1">
    <property type="nucleotide sequence ID" value="NZ_AWTR02000055.1"/>
</dbReference>